<dbReference type="Pfam" id="PF18962">
    <property type="entry name" value="Por_Secre_tail"/>
    <property type="match status" value="1"/>
</dbReference>
<feature type="chain" id="PRO_5035250215" evidence="2">
    <location>
        <begin position="19"/>
        <end position="1050"/>
    </location>
</feature>
<dbReference type="CDD" id="cd11350">
    <property type="entry name" value="AmyAc_4"/>
    <property type="match status" value="1"/>
</dbReference>
<dbReference type="Gene3D" id="3.20.20.80">
    <property type="entry name" value="Glycosidases"/>
    <property type="match status" value="1"/>
</dbReference>
<keyword evidence="2" id="KW-0732">Signal</keyword>
<evidence type="ECO:0000256" key="1">
    <source>
        <dbReference type="ARBA" id="ARBA00008061"/>
    </source>
</evidence>
<gene>
    <name evidence="4" type="ORF">GD597_20440</name>
</gene>
<dbReference type="AlphaFoldDB" id="A0A8J8JWK7"/>
<dbReference type="Proteomes" id="UP000598971">
    <property type="component" value="Unassembled WGS sequence"/>
</dbReference>
<dbReference type="Pfam" id="PF00128">
    <property type="entry name" value="Alpha-amylase"/>
    <property type="match status" value="1"/>
</dbReference>
<name>A0A8J8JWK7_9BACT</name>
<dbReference type="SUPFAM" id="SSF51445">
    <property type="entry name" value="(Trans)glycosidases"/>
    <property type="match status" value="1"/>
</dbReference>
<keyword evidence="5" id="KW-1185">Reference proteome</keyword>
<dbReference type="RefSeq" id="WP_171609793.1">
    <property type="nucleotide sequence ID" value="NZ_WHPF01000020.1"/>
</dbReference>
<evidence type="ECO:0000313" key="5">
    <source>
        <dbReference type="Proteomes" id="UP000598971"/>
    </source>
</evidence>
<organism evidence="4 5">
    <name type="scientific">Limnovirga soli</name>
    <dbReference type="NCBI Taxonomy" id="2656915"/>
    <lineage>
        <taxon>Bacteria</taxon>
        <taxon>Pseudomonadati</taxon>
        <taxon>Bacteroidota</taxon>
        <taxon>Chitinophagia</taxon>
        <taxon>Chitinophagales</taxon>
        <taxon>Chitinophagaceae</taxon>
        <taxon>Limnovirga</taxon>
    </lineage>
</organism>
<evidence type="ECO:0000313" key="4">
    <source>
        <dbReference type="EMBL" id="NNV57844.1"/>
    </source>
</evidence>
<sequence>MKKYLILPLLCFVMVAKAQLLTWTPDFIKEASTPITITVDANKGNLGLKGYTPTTDVYVHIGVITNKSASSTDWKYSKFTWATTNVQAQCTYLGSNKWKYTITGGLRTYFNITDGAETIKKIAILFRNGAGSKVQRNADASDMYIPVYDNGVYARLDTPLRQPTYVPIPEPINKSLGDPLTISAKSSIAGTLKLYLNGTELASSATTSVSASTSIGVSGDQTVVAEITSGITVHRDTIKFVVASPAIAALPAGAKDGINYEPGDTSAILVLYAPLKNNVFVLGDFNNWTQSAPYLMNVTPDFNRYWIRITHLTPGTEYAYQYLIDNAIKVADYNTEKVLDPNNDQYISTATYPNLKAYPTGKTTGIVSILQTAKPGFNWQVTNFTRPDKRNLIIYELLVRDFVAAQNWQTIKDTLSYLKRLGINAIEVMPFNEFEGNNSWGYNPSFYFAPDKAYGTETALKEFIDECHKQGIAVIMDMVFNHSFGQSPMVQMYWDGTNNRPAANSPWFNPVAKHAYNVGYDINHESAATSDFVNRVIAHWLNNYKIDGFRWDLSKGFTQKQTCDNNGANCNEGNFAAYDATRVAIWNKYYGYMQTASSGTYCILEHFADNTEEKELADNGMLLWGNSNYNFMEATMGYVPTSDFSYNIYNSAGRGWTQPNLVMYPESHDEERMMYKNETYGNTSNGSYNTKSVAVGTKRVGMAAAFWSMIPGPKMIWEFGELGYDYSRCYLSNNGEGGNCNTKTDPKPIKWDYYQNADRKALYNVYSNLVKLRTTSQYINTFTTGTMNYALSSSIKWFSTSSSDLRVMVVGNFDVTAKTATVTFPQTGTWYNYLGTGTINVPTVAYSITLQPGEYYVYTDRDVKPVVLPVTLLSFTANKASGTTVLVKWSTTNEFDNKYFEVQRSADGVSFNTIGSVNASITSAPVKNYQFTDITPLSGAVYYRLKQVDNNGKEHYSATVKINFDDKAVIWQVYPNPAHNSAAIISQANLTKVQVKLADITGKTIYRSAIINAINAGQKIEIPVSALPPGVYFITLSSQENTVTQKLVMQ</sequence>
<comment type="caution">
    <text evidence="4">The sequence shown here is derived from an EMBL/GenBank/DDBJ whole genome shotgun (WGS) entry which is preliminary data.</text>
</comment>
<dbReference type="NCBIfam" id="TIGR04183">
    <property type="entry name" value="Por_Secre_tail"/>
    <property type="match status" value="1"/>
</dbReference>
<comment type="similarity">
    <text evidence="1">Belongs to the glycosyl hydrolase 13 family.</text>
</comment>
<reference evidence="4" key="1">
    <citation type="submission" date="2019-10" db="EMBL/GenBank/DDBJ databases">
        <title>Draft genome sequence of Panacibacter sp. KCS-6.</title>
        <authorList>
            <person name="Yim K.J."/>
        </authorList>
    </citation>
    <scope>NUCLEOTIDE SEQUENCE</scope>
    <source>
        <strain evidence="4">KCS-6</strain>
    </source>
</reference>
<dbReference type="InterPro" id="IPR017853">
    <property type="entry name" value="GH"/>
</dbReference>
<dbReference type="SMART" id="SM00642">
    <property type="entry name" value="Aamy"/>
    <property type="match status" value="1"/>
</dbReference>
<dbReference type="EMBL" id="WHPF01000020">
    <property type="protein sequence ID" value="NNV57844.1"/>
    <property type="molecule type" value="Genomic_DNA"/>
</dbReference>
<feature type="domain" description="Glycosyl hydrolase family 13 catalytic" evidence="3">
    <location>
        <begin position="396"/>
        <end position="773"/>
    </location>
</feature>
<dbReference type="InterPro" id="IPR026444">
    <property type="entry name" value="Secre_tail"/>
</dbReference>
<dbReference type="InterPro" id="IPR006047">
    <property type="entry name" value="GH13_cat_dom"/>
</dbReference>
<dbReference type="InterPro" id="IPR013783">
    <property type="entry name" value="Ig-like_fold"/>
</dbReference>
<evidence type="ECO:0000256" key="2">
    <source>
        <dbReference type="SAM" id="SignalP"/>
    </source>
</evidence>
<dbReference type="Gene3D" id="2.60.40.10">
    <property type="entry name" value="Immunoglobulins"/>
    <property type="match status" value="2"/>
</dbReference>
<dbReference type="PANTHER" id="PTHR43002">
    <property type="entry name" value="GLYCOGEN DEBRANCHING ENZYME"/>
    <property type="match status" value="1"/>
</dbReference>
<proteinExistence type="inferred from homology"/>
<accession>A0A8J8JWK7</accession>
<evidence type="ECO:0000259" key="3">
    <source>
        <dbReference type="SMART" id="SM00642"/>
    </source>
</evidence>
<dbReference type="InterPro" id="IPR014756">
    <property type="entry name" value="Ig_E-set"/>
</dbReference>
<dbReference type="GO" id="GO:0005975">
    <property type="term" value="P:carbohydrate metabolic process"/>
    <property type="evidence" value="ECO:0007669"/>
    <property type="project" value="InterPro"/>
</dbReference>
<protein>
    <submittedName>
        <fullName evidence="4">T9SS type A sorting domain-containing protein</fullName>
    </submittedName>
</protein>
<feature type="signal peptide" evidence="2">
    <location>
        <begin position="1"/>
        <end position="18"/>
    </location>
</feature>
<dbReference type="SUPFAM" id="SSF81296">
    <property type="entry name" value="E set domains"/>
    <property type="match status" value="1"/>
</dbReference>